<keyword evidence="4" id="KW-1185">Reference proteome</keyword>
<dbReference type="EMBL" id="CP047186">
    <property type="protein sequence ID" value="QHC54480.1"/>
    <property type="molecule type" value="Genomic_DNA"/>
</dbReference>
<evidence type="ECO:0000313" key="2">
    <source>
        <dbReference type="EMBL" id="KZX22135.1"/>
    </source>
</evidence>
<organism evidence="2 4">
    <name type="scientific">Rathayibacter tanaceti</name>
    <dbReference type="NCBI Taxonomy" id="1671680"/>
    <lineage>
        <taxon>Bacteria</taxon>
        <taxon>Bacillati</taxon>
        <taxon>Actinomycetota</taxon>
        <taxon>Actinomycetes</taxon>
        <taxon>Micrococcales</taxon>
        <taxon>Microbacteriaceae</taxon>
        <taxon>Rathayibacter</taxon>
    </lineage>
</organism>
<dbReference type="Gene3D" id="1.10.10.60">
    <property type="entry name" value="Homeodomain-like"/>
    <property type="match status" value="1"/>
</dbReference>
<dbReference type="GO" id="GO:0003700">
    <property type="term" value="F:DNA-binding transcription factor activity"/>
    <property type="evidence" value="ECO:0007669"/>
    <property type="project" value="InterPro"/>
</dbReference>
<accession>A0A166IC88</accession>
<evidence type="ECO:0000313" key="4">
    <source>
        <dbReference type="Proteomes" id="UP000076717"/>
    </source>
</evidence>
<dbReference type="GO" id="GO:0043565">
    <property type="term" value="F:sequence-specific DNA binding"/>
    <property type="evidence" value="ECO:0007669"/>
    <property type="project" value="InterPro"/>
</dbReference>
<sequence>MAAKADRPVHAERDVSLAGVDAAMWLAARGLDTASRSPPARIAADSIELRDLAFSRTWATPLRFSARLTEEDALLMTVVSGALDVEVDGSVLTVKAGGSLTLGPQPEAVVTASRPVAWILVRLRRSLWEDPRVSSAAVTTRSLPALGTTKVLIALVNSLLATSIDADARAWRHLSSAVEETVLALVHEHAPRADASTATTAEWVLFSRAMAIIDADSSDTGLTVAELVRRVNSSATRVGRAFSVHGTTAAEQIRLARVRTAQRLLGAARVTSQEELEAVARRAGFRTVATMWRSIRRSRPAASG</sequence>
<dbReference type="PROSITE" id="PS01124">
    <property type="entry name" value="HTH_ARAC_FAMILY_2"/>
    <property type="match status" value="1"/>
</dbReference>
<dbReference type="KEGG" id="rte:GSU10_01580"/>
<feature type="domain" description="HTH araC/xylS-type" evidence="1">
    <location>
        <begin position="207"/>
        <end position="304"/>
    </location>
</feature>
<reference evidence="5" key="2">
    <citation type="submission" date="2019-12" db="EMBL/GenBank/DDBJ databases">
        <title>Complete and draft genome sequences of new strains and members of some known species of the genus Rathayibacter isolated from plants.</title>
        <authorList>
            <person name="Tarlachkov S.V."/>
            <person name="Starodumova I.P."/>
            <person name="Dorofeeva L.V."/>
            <person name="Prisyazhnaya N.V."/>
            <person name="Leyn S."/>
            <person name="Zlamal J."/>
            <person name="Elan M."/>
            <person name="Osterman A.L."/>
            <person name="Nadler S."/>
            <person name="Subbotin S.A."/>
            <person name="Evtushenko L.I."/>
        </authorList>
    </citation>
    <scope>NUCLEOTIDE SEQUENCE [LARGE SCALE GENOMIC DNA]</scope>
    <source>
        <strain evidence="5">VKM Ac-2761</strain>
    </source>
</reference>
<dbReference type="EMBL" id="LIIN01000014">
    <property type="protein sequence ID" value="KZX22135.1"/>
    <property type="molecule type" value="Genomic_DNA"/>
</dbReference>
<reference evidence="3" key="3">
    <citation type="submission" date="2019-12" db="EMBL/GenBank/DDBJ databases">
        <title>Complete and Draft Genome Sequences of New Strains and Members of Some Known Species of the Genus Rathayibacter isolated from Plants.</title>
        <authorList>
            <person name="Tarlachkov S.V."/>
            <person name="Starodumova I.P."/>
            <person name="Dorofeeva L.V."/>
            <person name="Prisyazhnaya N.V."/>
            <person name="Leyn S.A."/>
            <person name="Zlamal J.E."/>
            <person name="Elane M.L."/>
            <person name="Osterman A.L."/>
            <person name="Nadler S.A."/>
            <person name="Subbotin S.A."/>
            <person name="Evtushenko L.I."/>
        </authorList>
    </citation>
    <scope>NUCLEOTIDE SEQUENCE</scope>
    <source>
        <strain evidence="3">VKM Ac-2761</strain>
    </source>
</reference>
<dbReference type="InterPro" id="IPR018060">
    <property type="entry name" value="HTH_AraC"/>
</dbReference>
<evidence type="ECO:0000313" key="5">
    <source>
        <dbReference type="Proteomes" id="UP000465031"/>
    </source>
</evidence>
<dbReference type="Proteomes" id="UP000465031">
    <property type="component" value="Chromosome"/>
</dbReference>
<dbReference type="AlphaFoldDB" id="A0A166IC88"/>
<evidence type="ECO:0000259" key="1">
    <source>
        <dbReference type="PROSITE" id="PS01124"/>
    </source>
</evidence>
<dbReference type="Proteomes" id="UP000076717">
    <property type="component" value="Unassembled WGS sequence"/>
</dbReference>
<dbReference type="OrthoDB" id="3992151at2"/>
<evidence type="ECO:0000313" key="3">
    <source>
        <dbReference type="EMBL" id="QHC54480.1"/>
    </source>
</evidence>
<reference evidence="2 4" key="1">
    <citation type="submission" date="2015-08" db="EMBL/GenBank/DDBJ databases">
        <title>Draft Genome Sequence of Rathayibacter sp. Strain VKM Ac-2596 Isolated from Leaf Gall Induced by Plant-Parasitic Nematodes.</title>
        <authorList>
            <person name="Vasilenko O.V."/>
            <person name="Starodumova I.P."/>
            <person name="Tarlachkov S.V."/>
            <person name="Dorofeeva L.V."/>
            <person name="Evtushenko L.I."/>
        </authorList>
    </citation>
    <scope>NUCLEOTIDE SEQUENCE [LARGE SCALE GENOMIC DNA]</scope>
    <source>
        <strain evidence="2 4">VKM Ac-2596</strain>
    </source>
</reference>
<protein>
    <recommendedName>
        <fullName evidence="1">HTH araC/xylS-type domain-containing protein</fullName>
    </recommendedName>
</protein>
<name>A0A166IC88_9MICO</name>
<proteinExistence type="predicted"/>
<dbReference type="RefSeq" id="WP_068208556.1">
    <property type="nucleotide sequence ID" value="NZ_CP047186.1"/>
</dbReference>
<gene>
    <name evidence="2" type="ORF">ACH61_00702</name>
    <name evidence="3" type="ORF">GSU10_01580</name>
</gene>